<dbReference type="Pfam" id="PF01769">
    <property type="entry name" value="MgtE"/>
    <property type="match status" value="1"/>
</dbReference>
<evidence type="ECO:0000259" key="18">
    <source>
        <dbReference type="Pfam" id="PF01769"/>
    </source>
</evidence>
<keyword evidence="10 17" id="KW-0472">Membrane</keyword>
<name>A0ABU7EMR2_9TELE</name>
<keyword evidence="20" id="KW-1185">Reference proteome</keyword>
<evidence type="ECO:0000256" key="1">
    <source>
        <dbReference type="ARBA" id="ARBA00004651"/>
    </source>
</evidence>
<gene>
    <name evidence="19" type="ORF">CHARACLAT_025257</name>
</gene>
<comment type="catalytic activity">
    <reaction evidence="15">
        <text>Ni(2+)(in) = Ni(2+)(out)</text>
        <dbReference type="Rhea" id="RHEA:29831"/>
        <dbReference type="ChEBI" id="CHEBI:49786"/>
    </reaction>
</comment>
<evidence type="ECO:0000256" key="3">
    <source>
        <dbReference type="ARBA" id="ARBA00022448"/>
    </source>
</evidence>
<evidence type="ECO:0000313" key="20">
    <source>
        <dbReference type="Proteomes" id="UP001352852"/>
    </source>
</evidence>
<keyword evidence="8 17" id="KW-1133">Transmembrane helix</keyword>
<reference evidence="19 20" key="1">
    <citation type="submission" date="2021-06" db="EMBL/GenBank/DDBJ databases">
        <authorList>
            <person name="Palmer J.M."/>
        </authorList>
    </citation>
    <scope>NUCLEOTIDE SEQUENCE [LARGE SCALE GENOMIC DNA]</scope>
    <source>
        <strain evidence="19 20">CL_MEX2019</strain>
        <tissue evidence="19">Muscle</tissue>
    </source>
</reference>
<evidence type="ECO:0000256" key="8">
    <source>
        <dbReference type="ARBA" id="ARBA00022989"/>
    </source>
</evidence>
<evidence type="ECO:0000256" key="9">
    <source>
        <dbReference type="ARBA" id="ARBA00023065"/>
    </source>
</evidence>
<dbReference type="Gene3D" id="1.10.357.20">
    <property type="entry name" value="SLC41 divalent cation transporters, integral membrane domain"/>
    <property type="match status" value="1"/>
</dbReference>
<keyword evidence="5 17" id="KW-0812">Transmembrane</keyword>
<evidence type="ECO:0000256" key="10">
    <source>
        <dbReference type="ARBA" id="ARBA00023136"/>
    </source>
</evidence>
<evidence type="ECO:0000256" key="14">
    <source>
        <dbReference type="ARBA" id="ARBA00036245"/>
    </source>
</evidence>
<comment type="catalytic activity">
    <reaction evidence="12">
        <text>Mn(2+)(in) = Mn(2+)(out)</text>
        <dbReference type="Rhea" id="RHEA:28699"/>
        <dbReference type="ChEBI" id="CHEBI:29035"/>
    </reaction>
</comment>
<dbReference type="PANTHER" id="PTHR16228">
    <property type="entry name" value="DIVALENT CATION TRANSPORTER SOLUTE CARRIER FAMILY 41"/>
    <property type="match status" value="1"/>
</dbReference>
<evidence type="ECO:0000256" key="13">
    <source>
        <dbReference type="ARBA" id="ARBA00036243"/>
    </source>
</evidence>
<comment type="function">
    <text evidence="16">Acts as a plasma-membrane magnesium transporter. Can also mediate the transport of other divalent metal cations in an order of Ba(2+) &gt; Ni(2+) &gt; Co(2+) &gt; Fe(2+) &gt; Mn(2+).</text>
</comment>
<dbReference type="EMBL" id="JAHUTJ010060270">
    <property type="protein sequence ID" value="MED6288307.1"/>
    <property type="molecule type" value="Genomic_DNA"/>
</dbReference>
<evidence type="ECO:0000256" key="11">
    <source>
        <dbReference type="ARBA" id="ARBA00034269"/>
    </source>
</evidence>
<feature type="transmembrane region" description="Helical" evidence="17">
    <location>
        <begin position="15"/>
        <end position="36"/>
    </location>
</feature>
<evidence type="ECO:0000256" key="2">
    <source>
        <dbReference type="ARBA" id="ARBA00009749"/>
    </source>
</evidence>
<comment type="catalytic activity">
    <reaction evidence="13">
        <text>Fe(2+)(in) = Fe(2+)(out)</text>
        <dbReference type="Rhea" id="RHEA:28486"/>
        <dbReference type="ChEBI" id="CHEBI:29033"/>
    </reaction>
</comment>
<dbReference type="InterPro" id="IPR045349">
    <property type="entry name" value="SLC41A1-3"/>
</dbReference>
<evidence type="ECO:0000256" key="16">
    <source>
        <dbReference type="ARBA" id="ARBA00046252"/>
    </source>
</evidence>
<feature type="transmembrane region" description="Helical" evidence="17">
    <location>
        <begin position="166"/>
        <end position="184"/>
    </location>
</feature>
<dbReference type="InterPro" id="IPR006667">
    <property type="entry name" value="SLC41_membr_dom"/>
</dbReference>
<dbReference type="SUPFAM" id="SSF161093">
    <property type="entry name" value="MgtE membrane domain-like"/>
    <property type="match status" value="1"/>
</dbReference>
<keyword evidence="3 17" id="KW-0813">Transport</keyword>
<dbReference type="Proteomes" id="UP001352852">
    <property type="component" value="Unassembled WGS sequence"/>
</dbReference>
<evidence type="ECO:0000256" key="15">
    <source>
        <dbReference type="ARBA" id="ARBA00036293"/>
    </source>
</evidence>
<organism evidence="19 20">
    <name type="scientific">Characodon lateralis</name>
    <dbReference type="NCBI Taxonomy" id="208331"/>
    <lineage>
        <taxon>Eukaryota</taxon>
        <taxon>Metazoa</taxon>
        <taxon>Chordata</taxon>
        <taxon>Craniata</taxon>
        <taxon>Vertebrata</taxon>
        <taxon>Euteleostomi</taxon>
        <taxon>Actinopterygii</taxon>
        <taxon>Neopterygii</taxon>
        <taxon>Teleostei</taxon>
        <taxon>Neoteleostei</taxon>
        <taxon>Acanthomorphata</taxon>
        <taxon>Ovalentaria</taxon>
        <taxon>Atherinomorphae</taxon>
        <taxon>Cyprinodontiformes</taxon>
        <taxon>Goodeidae</taxon>
        <taxon>Characodon</taxon>
    </lineage>
</organism>
<evidence type="ECO:0000256" key="12">
    <source>
        <dbReference type="ARBA" id="ARBA00036173"/>
    </source>
</evidence>
<sequence>MYFQHLSPPPSPDSYPYVSSLVCAFFMCLTPMWMVISSKHPASRTLLYSGWEPVITAMVISSIGGLILDKTVSDPNLAGIVVYTPVINGIGGNLVAIQSSRISTHLHFHCAPGEVPDEAKGCYYPCRTFCGTGANHRSAQVLVLLLIPGHLIFLYTIHLMKSGHTTLTPIFMSVYLAAALLQVSRETLSIYILKAMGSYRFPSKVAMCCEMSYLVGHPGLNLVRPAAFRIDLGAGHGRLPKLTEVAVSPLQHSEQSKAELVPKESDQCK</sequence>
<feature type="transmembrane region" description="Helical" evidence="17">
    <location>
        <begin position="80"/>
        <end position="97"/>
    </location>
</feature>
<evidence type="ECO:0000256" key="7">
    <source>
        <dbReference type="ARBA" id="ARBA00022842"/>
    </source>
</evidence>
<evidence type="ECO:0000256" key="4">
    <source>
        <dbReference type="ARBA" id="ARBA00022475"/>
    </source>
</evidence>
<feature type="transmembrane region" description="Helical" evidence="17">
    <location>
        <begin position="48"/>
        <end position="68"/>
    </location>
</feature>
<comment type="caution">
    <text evidence="17">Lacks conserved residue(s) required for the propagation of feature annotation.</text>
</comment>
<keyword evidence="7 17" id="KW-0460">Magnesium</keyword>
<keyword evidence="9 17" id="KW-0406">Ion transport</keyword>
<dbReference type="PANTHER" id="PTHR16228:SF25">
    <property type="entry name" value="SOLUTE CARRIER FAMILY 41 MEMBER 2"/>
    <property type="match status" value="1"/>
</dbReference>
<comment type="function">
    <text evidence="17">Acts as a magnesium transporter.</text>
</comment>
<dbReference type="InterPro" id="IPR036739">
    <property type="entry name" value="SLC41_membr_dom_sf"/>
</dbReference>
<proteinExistence type="inferred from homology"/>
<evidence type="ECO:0000256" key="6">
    <source>
        <dbReference type="ARBA" id="ARBA00022737"/>
    </source>
</evidence>
<evidence type="ECO:0000313" key="19">
    <source>
        <dbReference type="EMBL" id="MED6288307.1"/>
    </source>
</evidence>
<feature type="domain" description="SLC41A/MgtE integral membrane" evidence="18">
    <location>
        <begin position="84"/>
        <end position="183"/>
    </location>
</feature>
<accession>A0ABU7EMR2</accession>
<evidence type="ECO:0000256" key="5">
    <source>
        <dbReference type="ARBA" id="ARBA00022692"/>
    </source>
</evidence>
<comment type="catalytic activity">
    <reaction evidence="11">
        <text>Mg(2+)(in) = Mg(2+)(out)</text>
        <dbReference type="Rhea" id="RHEA:29827"/>
        <dbReference type="ChEBI" id="CHEBI:18420"/>
    </reaction>
</comment>
<comment type="catalytic activity">
    <reaction evidence="14">
        <text>Co(2+)(in) = Co(2+)(out)</text>
        <dbReference type="Rhea" id="RHEA:28578"/>
        <dbReference type="ChEBI" id="CHEBI:48828"/>
    </reaction>
</comment>
<keyword evidence="4" id="KW-1003">Cell membrane</keyword>
<feature type="transmembrane region" description="Helical" evidence="17">
    <location>
        <begin position="141"/>
        <end position="160"/>
    </location>
</feature>
<comment type="subcellular location">
    <subcellularLocation>
        <location evidence="1">Cell membrane</location>
        <topology evidence="1">Multi-pass membrane protein</topology>
    </subcellularLocation>
    <subcellularLocation>
        <location evidence="17">Membrane</location>
        <topology evidence="17">Multi-pass membrane protein</topology>
    </subcellularLocation>
</comment>
<keyword evidence="6" id="KW-0677">Repeat</keyword>
<comment type="similarity">
    <text evidence="2 17">Belongs to the SLC41A transporter family.</text>
</comment>
<evidence type="ECO:0000256" key="17">
    <source>
        <dbReference type="RuleBase" id="RU369007"/>
    </source>
</evidence>
<comment type="caution">
    <text evidence="19">The sequence shown here is derived from an EMBL/GenBank/DDBJ whole genome shotgun (WGS) entry which is preliminary data.</text>
</comment>
<protein>
    <recommendedName>
        <fullName evidence="17">Solute carrier family 41 member</fullName>
    </recommendedName>
</protein>